<dbReference type="FunFam" id="3.40.50.300:FF:001447">
    <property type="entry name" value="Ras-related protein Rab-1B"/>
    <property type="match status" value="1"/>
</dbReference>
<evidence type="ECO:0000256" key="3">
    <source>
        <dbReference type="PROSITE-ProRule" id="PRU00023"/>
    </source>
</evidence>
<dbReference type="NCBIfam" id="TIGR00231">
    <property type="entry name" value="small_GTP"/>
    <property type="match status" value="1"/>
</dbReference>
<dbReference type="SMART" id="SM00248">
    <property type="entry name" value="ANK"/>
    <property type="match status" value="7"/>
</dbReference>
<comment type="caution">
    <text evidence="4">The sequence shown here is derived from an EMBL/GenBank/DDBJ whole genome shotgun (WGS) entry which is preliminary data.</text>
</comment>
<dbReference type="GO" id="GO:0007165">
    <property type="term" value="P:signal transduction"/>
    <property type="evidence" value="ECO:0007669"/>
    <property type="project" value="InterPro"/>
</dbReference>
<dbReference type="GO" id="GO:0005525">
    <property type="term" value="F:GTP binding"/>
    <property type="evidence" value="ECO:0007669"/>
    <property type="project" value="UniProtKB-KW"/>
</dbReference>
<dbReference type="EMBL" id="JAGMUU010000016">
    <property type="protein sequence ID" value="KAH7136883.1"/>
    <property type="molecule type" value="Genomic_DNA"/>
</dbReference>
<keyword evidence="3" id="KW-0040">ANK repeat</keyword>
<keyword evidence="2" id="KW-0342">GTP-binding</keyword>
<dbReference type="GO" id="GO:0003924">
    <property type="term" value="F:GTPase activity"/>
    <property type="evidence" value="ECO:0007669"/>
    <property type="project" value="InterPro"/>
</dbReference>
<dbReference type="Pfam" id="PF00071">
    <property type="entry name" value="Ras"/>
    <property type="match status" value="1"/>
</dbReference>
<dbReference type="PROSITE" id="PS51421">
    <property type="entry name" value="RAS"/>
    <property type="match status" value="1"/>
</dbReference>
<feature type="repeat" description="ANK" evidence="3">
    <location>
        <begin position="290"/>
        <end position="322"/>
    </location>
</feature>
<accession>A0A9P9EG67</accession>
<dbReference type="Gene3D" id="1.25.40.20">
    <property type="entry name" value="Ankyrin repeat-containing domain"/>
    <property type="match status" value="2"/>
</dbReference>
<feature type="repeat" description="ANK" evidence="3">
    <location>
        <begin position="389"/>
        <end position="414"/>
    </location>
</feature>
<dbReference type="InterPro" id="IPR005225">
    <property type="entry name" value="Small_GTP-bd"/>
</dbReference>
<dbReference type="AlphaFoldDB" id="A0A9P9EG67"/>
<dbReference type="InterPro" id="IPR020849">
    <property type="entry name" value="Small_GTPase_Ras-type"/>
</dbReference>
<dbReference type="Gene3D" id="3.40.50.300">
    <property type="entry name" value="P-loop containing nucleotide triphosphate hydrolases"/>
    <property type="match status" value="1"/>
</dbReference>
<dbReference type="PRINTS" id="PR00449">
    <property type="entry name" value="RASTRNSFRMNG"/>
</dbReference>
<dbReference type="Pfam" id="PF12796">
    <property type="entry name" value="Ank_2"/>
    <property type="match status" value="2"/>
</dbReference>
<dbReference type="SUPFAM" id="SSF48403">
    <property type="entry name" value="Ankyrin repeat"/>
    <property type="match status" value="1"/>
</dbReference>
<dbReference type="SMART" id="SM00175">
    <property type="entry name" value="RAB"/>
    <property type="match status" value="1"/>
</dbReference>
<dbReference type="PRINTS" id="PR01415">
    <property type="entry name" value="ANKYRIN"/>
</dbReference>
<dbReference type="Proteomes" id="UP000717696">
    <property type="component" value="Unassembled WGS sequence"/>
</dbReference>
<evidence type="ECO:0000313" key="5">
    <source>
        <dbReference type="Proteomes" id="UP000717696"/>
    </source>
</evidence>
<dbReference type="InterPro" id="IPR036770">
    <property type="entry name" value="Ankyrin_rpt-contain_sf"/>
</dbReference>
<dbReference type="InterPro" id="IPR001806">
    <property type="entry name" value="Small_GTPase"/>
</dbReference>
<dbReference type="OrthoDB" id="194358at2759"/>
<dbReference type="SUPFAM" id="SSF52540">
    <property type="entry name" value="P-loop containing nucleoside triphosphate hydrolases"/>
    <property type="match status" value="1"/>
</dbReference>
<feature type="repeat" description="ANK" evidence="3">
    <location>
        <begin position="255"/>
        <end position="287"/>
    </location>
</feature>
<dbReference type="PROSITE" id="PS51419">
    <property type="entry name" value="RAB"/>
    <property type="match status" value="1"/>
</dbReference>
<dbReference type="PANTHER" id="PTHR24070">
    <property type="entry name" value="RAS, DI-RAS, AND RHEB FAMILY MEMBERS OF SMALL GTPASE SUPERFAMILY"/>
    <property type="match status" value="1"/>
</dbReference>
<reference evidence="4" key="1">
    <citation type="journal article" date="2021" name="Nat. Commun.">
        <title>Genetic determinants of endophytism in the Arabidopsis root mycobiome.</title>
        <authorList>
            <person name="Mesny F."/>
            <person name="Miyauchi S."/>
            <person name="Thiergart T."/>
            <person name="Pickel B."/>
            <person name="Atanasova L."/>
            <person name="Karlsson M."/>
            <person name="Huettel B."/>
            <person name="Barry K.W."/>
            <person name="Haridas S."/>
            <person name="Chen C."/>
            <person name="Bauer D."/>
            <person name="Andreopoulos W."/>
            <person name="Pangilinan J."/>
            <person name="LaButti K."/>
            <person name="Riley R."/>
            <person name="Lipzen A."/>
            <person name="Clum A."/>
            <person name="Drula E."/>
            <person name="Henrissat B."/>
            <person name="Kohler A."/>
            <person name="Grigoriev I.V."/>
            <person name="Martin F.M."/>
            <person name="Hacquard S."/>
        </authorList>
    </citation>
    <scope>NUCLEOTIDE SEQUENCE</scope>
    <source>
        <strain evidence="4">MPI-CAGE-AT-0021</strain>
    </source>
</reference>
<organism evidence="4 5">
    <name type="scientific">Dactylonectria estremocensis</name>
    <dbReference type="NCBI Taxonomy" id="1079267"/>
    <lineage>
        <taxon>Eukaryota</taxon>
        <taxon>Fungi</taxon>
        <taxon>Dikarya</taxon>
        <taxon>Ascomycota</taxon>
        <taxon>Pezizomycotina</taxon>
        <taxon>Sordariomycetes</taxon>
        <taxon>Hypocreomycetidae</taxon>
        <taxon>Hypocreales</taxon>
        <taxon>Nectriaceae</taxon>
        <taxon>Dactylonectria</taxon>
    </lineage>
</organism>
<dbReference type="PROSITE" id="PS50297">
    <property type="entry name" value="ANK_REP_REGION"/>
    <property type="match status" value="4"/>
</dbReference>
<dbReference type="SMART" id="SM00174">
    <property type="entry name" value="RHO"/>
    <property type="match status" value="1"/>
</dbReference>
<dbReference type="GO" id="GO:0016020">
    <property type="term" value="C:membrane"/>
    <property type="evidence" value="ECO:0007669"/>
    <property type="project" value="InterPro"/>
</dbReference>
<proteinExistence type="predicted"/>
<gene>
    <name evidence="4" type="ORF">B0J13DRAFT_82027</name>
</gene>
<keyword evidence="1" id="KW-0547">Nucleotide-binding</keyword>
<keyword evidence="5" id="KW-1185">Reference proteome</keyword>
<dbReference type="InterPro" id="IPR027417">
    <property type="entry name" value="P-loop_NTPase"/>
</dbReference>
<evidence type="ECO:0000256" key="2">
    <source>
        <dbReference type="ARBA" id="ARBA00023134"/>
    </source>
</evidence>
<dbReference type="PROSITE" id="PS50088">
    <property type="entry name" value="ANK_REPEAT"/>
    <property type="match status" value="5"/>
</dbReference>
<evidence type="ECO:0000313" key="4">
    <source>
        <dbReference type="EMBL" id="KAH7136883.1"/>
    </source>
</evidence>
<feature type="repeat" description="ANK" evidence="3">
    <location>
        <begin position="323"/>
        <end position="355"/>
    </location>
</feature>
<sequence>MPRRGRATRSAKSGPGSMLLHKLVMFGDGGVGKTALVIQFCLQDFVEKYEPTVEDSYRKSVHIDGASCMLEVLDTSSDEQYAAIRDDWVREGEAFLLVYSITSRSSFSRVKLFHDRILRVQAATGCEPSPICLIGNKRDRISEREVTTTEGLNLALGLGVDYFVECSAKNNVNVENAFFDLVRVLRVQGEIKKRRYEKKPGLFGSQLTMPSGENDLDSGGDKLARCLLHAVRTNNVKEAVEFLNAGADPNTQPTLSGSALHAAAAFGYLGLTNILLKRGARVNATAAHESGTSPLQDAAIGGHLEVLKLLLHHGARLDQESTLRGTALHAAASRGHTQVVEYLLKQGADATKRGGPYEFALHAGAWYGSESVVTSLLNGGADIGAETADGCTALHMSAFTGSLGVIEILLDRGARRMMNAVSEKFGTVLDAAGDNGHFEAVKILLEAGAKTHFGDRERDGHAVKPTILDPEQRAPSKLAMLPSDTDTHIEGLYDAVEGGDGGNHQLVLAKCRP</sequence>
<dbReference type="SMART" id="SM00176">
    <property type="entry name" value="RAN"/>
    <property type="match status" value="1"/>
</dbReference>
<evidence type="ECO:0000256" key="1">
    <source>
        <dbReference type="ARBA" id="ARBA00022741"/>
    </source>
</evidence>
<protein>
    <submittedName>
        <fullName evidence="4">Ankyrin repeat-containing domain protein</fullName>
    </submittedName>
</protein>
<feature type="repeat" description="ANK" evidence="3">
    <location>
        <begin position="424"/>
        <end position="456"/>
    </location>
</feature>
<name>A0A9P9EG67_9HYPO</name>
<dbReference type="SMART" id="SM00173">
    <property type="entry name" value="RAS"/>
    <property type="match status" value="1"/>
</dbReference>
<dbReference type="InterPro" id="IPR002110">
    <property type="entry name" value="Ankyrin_rpt"/>
</dbReference>
<dbReference type="PROSITE" id="PS51420">
    <property type="entry name" value="RHO"/>
    <property type="match status" value="1"/>
</dbReference>